<feature type="region of interest" description="Disordered" evidence="1">
    <location>
        <begin position="287"/>
        <end position="321"/>
    </location>
</feature>
<gene>
    <name evidence="2" type="ORF">NHX12_027304</name>
</gene>
<evidence type="ECO:0000256" key="1">
    <source>
        <dbReference type="SAM" id="MobiDB-lite"/>
    </source>
</evidence>
<feature type="region of interest" description="Disordered" evidence="1">
    <location>
        <begin position="540"/>
        <end position="561"/>
    </location>
</feature>
<name>A0A9Q0EDB5_9TELE</name>
<feature type="region of interest" description="Disordered" evidence="1">
    <location>
        <begin position="666"/>
        <end position="734"/>
    </location>
</feature>
<feature type="compositionally biased region" description="Low complexity" evidence="1">
    <location>
        <begin position="794"/>
        <end position="810"/>
    </location>
</feature>
<organism evidence="2 3">
    <name type="scientific">Muraenolepis orangiensis</name>
    <name type="common">Patagonian moray cod</name>
    <dbReference type="NCBI Taxonomy" id="630683"/>
    <lineage>
        <taxon>Eukaryota</taxon>
        <taxon>Metazoa</taxon>
        <taxon>Chordata</taxon>
        <taxon>Craniata</taxon>
        <taxon>Vertebrata</taxon>
        <taxon>Euteleostomi</taxon>
        <taxon>Actinopterygii</taxon>
        <taxon>Neopterygii</taxon>
        <taxon>Teleostei</taxon>
        <taxon>Neoteleostei</taxon>
        <taxon>Acanthomorphata</taxon>
        <taxon>Zeiogadaria</taxon>
        <taxon>Gadariae</taxon>
        <taxon>Gadiformes</taxon>
        <taxon>Muraenolepidoidei</taxon>
        <taxon>Muraenolepididae</taxon>
        <taxon>Muraenolepis</taxon>
    </lineage>
</organism>
<feature type="region of interest" description="Disordered" evidence="1">
    <location>
        <begin position="1"/>
        <end position="61"/>
    </location>
</feature>
<feature type="compositionally biased region" description="Basic and acidic residues" evidence="1">
    <location>
        <begin position="151"/>
        <end position="160"/>
    </location>
</feature>
<feature type="compositionally biased region" description="Polar residues" evidence="1">
    <location>
        <begin position="133"/>
        <end position="144"/>
    </location>
</feature>
<accession>A0A9Q0EDB5</accession>
<protein>
    <submittedName>
        <fullName evidence="2">Uncharacterized protein</fullName>
    </submittedName>
</protein>
<feature type="region of interest" description="Disordered" evidence="1">
    <location>
        <begin position="125"/>
        <end position="179"/>
    </location>
</feature>
<evidence type="ECO:0000313" key="2">
    <source>
        <dbReference type="EMBL" id="KAJ3605254.1"/>
    </source>
</evidence>
<feature type="compositionally biased region" description="Polar residues" evidence="1">
    <location>
        <begin position="666"/>
        <end position="685"/>
    </location>
</feature>
<reference evidence="2" key="1">
    <citation type="submission" date="2022-07" db="EMBL/GenBank/DDBJ databases">
        <title>Chromosome-level genome of Muraenolepis orangiensis.</title>
        <authorList>
            <person name="Kim J."/>
        </authorList>
    </citation>
    <scope>NUCLEOTIDE SEQUENCE</scope>
    <source>
        <strain evidence="2">KU_S4_2022</strain>
        <tissue evidence="2">Muscle</tissue>
    </source>
</reference>
<dbReference type="OrthoDB" id="10053234at2759"/>
<feature type="region of interest" description="Disordered" evidence="1">
    <location>
        <begin position="781"/>
        <end position="825"/>
    </location>
</feature>
<comment type="caution">
    <text evidence="2">The sequence shown here is derived from an EMBL/GenBank/DDBJ whole genome shotgun (WGS) entry which is preliminary data.</text>
</comment>
<dbReference type="AlphaFoldDB" id="A0A9Q0EDB5"/>
<proteinExistence type="predicted"/>
<feature type="compositionally biased region" description="Basic and acidic residues" evidence="1">
    <location>
        <begin position="293"/>
        <end position="305"/>
    </location>
</feature>
<dbReference type="EMBL" id="JANIIK010000043">
    <property type="protein sequence ID" value="KAJ3605254.1"/>
    <property type="molecule type" value="Genomic_DNA"/>
</dbReference>
<dbReference type="Proteomes" id="UP001148018">
    <property type="component" value="Unassembled WGS sequence"/>
</dbReference>
<keyword evidence="3" id="KW-1185">Reference proteome</keyword>
<feature type="compositionally biased region" description="Basic and acidic residues" evidence="1">
    <location>
        <begin position="687"/>
        <end position="708"/>
    </location>
</feature>
<feature type="compositionally biased region" description="Acidic residues" evidence="1">
    <location>
        <begin position="161"/>
        <end position="175"/>
    </location>
</feature>
<feature type="compositionally biased region" description="Polar residues" evidence="1">
    <location>
        <begin position="31"/>
        <end position="46"/>
    </location>
</feature>
<evidence type="ECO:0000313" key="3">
    <source>
        <dbReference type="Proteomes" id="UP001148018"/>
    </source>
</evidence>
<sequence>MFSRAPLGGQDGHYTGSSPPHQSPKSREQSKATSQSPQVDWNTQGKLQFLGEPGSHEPPHHQPLVEIQQAYETAFTGGPLKRDPFAELQGFSNGHTGGLGTSVLGFLELSGDCHLKAPCTVHMDPSSPELSDLTPTGETSSSDCQDGIGVVEDHIPRSENDTEGEGEEEQDEEAGEGSGNIVHHILKELRGINKIQEEISDLRDYLTSVRGSVDEVSCCVDAVLSEIGEMYSGAAAEPEPKPLLSQTSRVRRGSLGRQNAVEATHRTATSPLLNCCEWRKETGLVPIHTSPKQLRESPSPRKETQPELNDSGHSPRIRSDGPEADLYCLEHHCPHDYQSTSTLSSSNSSVFPEGSDGYQPTDSLFDHWAPVVGKQSAQSGDGGWREEDMFSCTNSRDCSDMWDRWTTEETQSSTAGQSSHSSSEHLTLLFGPHYNSPSSSSSTLVWRPQGEDTNLECDCAANCPFSRSSGYHTTDAYAEDLSSGAFRSLSCSTMLLTDCDESYLEKDSRRSTCNSSARTLACSAESLDREWTDVASIPRDSVVPTDPVSSHHPGVDDNPEHTAETLAASGFDVMTLTKAVLTFKSAFKGAFKKLEGTTPEFDKDVTGQEPEAATVPVRVSIEPHEGGTASYQHAAGEVDPPQNHIDLVSPESKCIEASVYVDCSQNNRNLTSSPPKSPNGATLLTPTEHHSIDFAPSKDEVRTGDGGREGSILDLTPDPSSDNQAGSLAAGPTEAPGLVCPIVSGLIPIEEDCDLDEKEKRRPEDAGHRERIANFQRILREKRQTHRLSKCTAGSRGSHGSQGSQGSYSQEDFNPGTNVLRLPLH</sequence>